<organism evidence="5 6">
    <name type="scientific">Coptis chinensis</name>
    <dbReference type="NCBI Taxonomy" id="261450"/>
    <lineage>
        <taxon>Eukaryota</taxon>
        <taxon>Viridiplantae</taxon>
        <taxon>Streptophyta</taxon>
        <taxon>Embryophyta</taxon>
        <taxon>Tracheophyta</taxon>
        <taxon>Spermatophyta</taxon>
        <taxon>Magnoliopsida</taxon>
        <taxon>Ranunculales</taxon>
        <taxon>Ranunculaceae</taxon>
        <taxon>Coptidoideae</taxon>
        <taxon>Coptis</taxon>
    </lineage>
</organism>
<evidence type="ECO:0000256" key="1">
    <source>
        <dbReference type="ARBA" id="ARBA00012247"/>
    </source>
</evidence>
<reference evidence="5 6" key="1">
    <citation type="submission" date="2020-10" db="EMBL/GenBank/DDBJ databases">
        <title>The Coptis chinensis genome and diversification of protoberbering-type alkaloids.</title>
        <authorList>
            <person name="Wang B."/>
            <person name="Shu S."/>
            <person name="Song C."/>
            <person name="Liu Y."/>
        </authorList>
    </citation>
    <scope>NUCLEOTIDE SEQUENCE [LARGE SCALE GENOMIC DNA]</scope>
    <source>
        <strain evidence="5">HL-2020</strain>
        <tissue evidence="5">Leaf</tissue>
    </source>
</reference>
<evidence type="ECO:0000256" key="4">
    <source>
        <dbReference type="ARBA" id="ARBA00047512"/>
    </source>
</evidence>
<evidence type="ECO:0000256" key="2">
    <source>
        <dbReference type="ARBA" id="ARBA00022798"/>
    </source>
</evidence>
<name>A0A835LZU7_9MAGN</name>
<accession>A0A835LZU7</accession>
<keyword evidence="3" id="KW-0378">Hydrolase</keyword>
<sequence>VEVFALGFANDMPESFNYSYDPTKRVLCGSDNPRVFVDGVPTDFPPTASEAIACLAHNQKMLAVRGDILIFSSFRELIILSG</sequence>
<protein>
    <recommendedName>
        <fullName evidence="1">glycerophosphodiester phosphodiesterase</fullName>
        <ecNumber evidence="1">3.1.4.46</ecNumber>
    </recommendedName>
</protein>
<comment type="caution">
    <text evidence="5">The sequence shown here is derived from an EMBL/GenBank/DDBJ whole genome shotgun (WGS) entry which is preliminary data.</text>
</comment>
<dbReference type="AlphaFoldDB" id="A0A835LZU7"/>
<evidence type="ECO:0000256" key="3">
    <source>
        <dbReference type="ARBA" id="ARBA00022801"/>
    </source>
</evidence>
<feature type="non-terminal residue" evidence="5">
    <location>
        <position position="82"/>
    </location>
</feature>
<dbReference type="GO" id="GO:0008889">
    <property type="term" value="F:glycerophosphodiester phosphodiesterase activity"/>
    <property type="evidence" value="ECO:0007669"/>
    <property type="project" value="UniProtKB-EC"/>
</dbReference>
<dbReference type="PANTHER" id="PTHR43620:SF44">
    <property type="entry name" value="GLYCEROPHOSPHODIESTER PHOSPHODIESTERASE GDPDL6-RELATED"/>
    <property type="match status" value="1"/>
</dbReference>
<comment type="catalytic activity">
    <reaction evidence="4">
        <text>a sn-glycero-3-phosphodiester + H2O = an alcohol + sn-glycerol 3-phosphate + H(+)</text>
        <dbReference type="Rhea" id="RHEA:12969"/>
        <dbReference type="ChEBI" id="CHEBI:15377"/>
        <dbReference type="ChEBI" id="CHEBI:15378"/>
        <dbReference type="ChEBI" id="CHEBI:30879"/>
        <dbReference type="ChEBI" id="CHEBI:57597"/>
        <dbReference type="ChEBI" id="CHEBI:83408"/>
        <dbReference type="EC" id="3.1.4.46"/>
    </reaction>
</comment>
<dbReference type="PANTHER" id="PTHR43620">
    <property type="entry name" value="GLYCEROPHOSPHORYL DIESTER PHOSPHODIESTERASE"/>
    <property type="match status" value="1"/>
</dbReference>
<dbReference type="Proteomes" id="UP000631114">
    <property type="component" value="Unassembled WGS sequence"/>
</dbReference>
<proteinExistence type="predicted"/>
<dbReference type="EMBL" id="JADFTS010000003">
    <property type="protein sequence ID" value="KAF9614423.1"/>
    <property type="molecule type" value="Genomic_DNA"/>
</dbReference>
<keyword evidence="6" id="KW-1185">Reference proteome</keyword>
<gene>
    <name evidence="5" type="ORF">IFM89_018568</name>
</gene>
<evidence type="ECO:0000313" key="5">
    <source>
        <dbReference type="EMBL" id="KAF9614423.1"/>
    </source>
</evidence>
<keyword evidence="2" id="KW-0319">Glycerol metabolism</keyword>
<dbReference type="EC" id="3.1.4.46" evidence="1"/>
<dbReference type="GO" id="GO:0006071">
    <property type="term" value="P:glycerol metabolic process"/>
    <property type="evidence" value="ECO:0007669"/>
    <property type="project" value="UniProtKB-KW"/>
</dbReference>
<evidence type="ECO:0000313" key="6">
    <source>
        <dbReference type="Proteomes" id="UP000631114"/>
    </source>
</evidence>